<dbReference type="AlphaFoldDB" id="A0A5M6DL49"/>
<evidence type="ECO:0000256" key="1">
    <source>
        <dbReference type="SAM" id="SignalP"/>
    </source>
</evidence>
<evidence type="ECO:0000313" key="2">
    <source>
        <dbReference type="EMBL" id="KAA5546075.1"/>
    </source>
</evidence>
<name>A0A5M6DL49_9BACT</name>
<keyword evidence="3" id="KW-1185">Reference proteome</keyword>
<gene>
    <name evidence="2" type="ORF">FYK55_04015</name>
</gene>
<protein>
    <submittedName>
        <fullName evidence="2">Uncharacterized protein</fullName>
    </submittedName>
</protein>
<organism evidence="2 3">
    <name type="scientific">Roseiconus nitratireducens</name>
    <dbReference type="NCBI Taxonomy" id="2605748"/>
    <lineage>
        <taxon>Bacteria</taxon>
        <taxon>Pseudomonadati</taxon>
        <taxon>Planctomycetota</taxon>
        <taxon>Planctomycetia</taxon>
        <taxon>Pirellulales</taxon>
        <taxon>Pirellulaceae</taxon>
        <taxon>Roseiconus</taxon>
    </lineage>
</organism>
<sequence>MSRFNYCALVLFLLGTTSTSAQSSTAEPSTNGPNRDLTFQLVWLIESDDANRIEYDGAARAGLSEQGFDRLVPAGSAMAPISVGEGVSVRGDSRYGQMSVTTSMLNTTEPDEVQVRIELKTTNQSPVSIQTSTRVPLGRWFLVGAADSRVGIPLHADDGKRSVVIMKVQRGPILLD</sequence>
<keyword evidence="1" id="KW-0732">Signal</keyword>
<evidence type="ECO:0000313" key="3">
    <source>
        <dbReference type="Proteomes" id="UP000324479"/>
    </source>
</evidence>
<accession>A0A5M6DL49</accession>
<feature type="chain" id="PRO_5024289982" evidence="1">
    <location>
        <begin position="24"/>
        <end position="176"/>
    </location>
</feature>
<dbReference type="Proteomes" id="UP000324479">
    <property type="component" value="Unassembled WGS sequence"/>
</dbReference>
<dbReference type="RefSeq" id="WP_150075082.1">
    <property type="nucleotide sequence ID" value="NZ_VWOX01000002.1"/>
</dbReference>
<dbReference type="EMBL" id="VWOX01000002">
    <property type="protein sequence ID" value="KAA5546075.1"/>
    <property type="molecule type" value="Genomic_DNA"/>
</dbReference>
<feature type="signal peptide" evidence="1">
    <location>
        <begin position="1"/>
        <end position="23"/>
    </location>
</feature>
<comment type="caution">
    <text evidence="2">The sequence shown here is derived from an EMBL/GenBank/DDBJ whole genome shotgun (WGS) entry which is preliminary data.</text>
</comment>
<proteinExistence type="predicted"/>
<reference evidence="2 3" key="1">
    <citation type="submission" date="2019-08" db="EMBL/GenBank/DDBJ databases">
        <authorList>
            <person name="Dhanesh K."/>
            <person name="Kumar G."/>
            <person name="Sasikala C."/>
            <person name="Venkata Ramana C."/>
        </authorList>
    </citation>
    <scope>NUCLEOTIDE SEQUENCE [LARGE SCALE GENOMIC DNA]</scope>
    <source>
        <strain evidence="2 3">JC645</strain>
    </source>
</reference>